<dbReference type="SUPFAM" id="SSF50630">
    <property type="entry name" value="Acid proteases"/>
    <property type="match status" value="1"/>
</dbReference>
<dbReference type="InterPro" id="IPR021109">
    <property type="entry name" value="Peptidase_aspartic_dom_sf"/>
</dbReference>
<keyword evidence="4" id="KW-1185">Reference proteome</keyword>
<dbReference type="Proteomes" id="UP001597051">
    <property type="component" value="Unassembled WGS sequence"/>
</dbReference>
<keyword evidence="1 3" id="KW-0378">Hydrolase</keyword>
<dbReference type="Gene3D" id="2.40.70.10">
    <property type="entry name" value="Acid Proteases"/>
    <property type="match status" value="1"/>
</dbReference>
<dbReference type="EC" id="3.4.23.-" evidence="3"/>
<name>A0ABW3J2H6_9FLAO</name>
<evidence type="ECO:0000259" key="2">
    <source>
        <dbReference type="PROSITE" id="PS50175"/>
    </source>
</evidence>
<dbReference type="Pfam" id="PF13650">
    <property type="entry name" value="Asp_protease_2"/>
    <property type="match status" value="1"/>
</dbReference>
<evidence type="ECO:0000313" key="4">
    <source>
        <dbReference type="Proteomes" id="UP001597051"/>
    </source>
</evidence>
<dbReference type="GO" id="GO:0016787">
    <property type="term" value="F:hydrolase activity"/>
    <property type="evidence" value="ECO:0007669"/>
    <property type="project" value="UniProtKB-KW"/>
</dbReference>
<gene>
    <name evidence="3" type="ORF">ACFQ0S_09070</name>
</gene>
<dbReference type="PROSITE" id="PS50175">
    <property type="entry name" value="ASP_PROT_RETROV"/>
    <property type="match status" value="1"/>
</dbReference>
<comment type="caution">
    <text evidence="3">The sequence shown here is derived from an EMBL/GenBank/DDBJ whole genome shotgun (WGS) entry which is preliminary data.</text>
</comment>
<sequence>MRKAIVLYFILVYILPAFSQEGFHLDADKKNVTIPFRLINNLIFIPIYINGIELNFLLDTGVEETILLSLEDKNELNLNNVEKVKLRGLGNEESIEGLKSKNNILSVNGYTDNSHSLYIVLDQSFNFSTHIGIPVNGIIGYSFFKNNLVKLNYDKHKITIIKKVLLFEKKSKKDLLQFPFQLSEASLMFKRMSP</sequence>
<proteinExistence type="predicted"/>
<reference evidence="4" key="1">
    <citation type="journal article" date="2019" name="Int. J. Syst. Evol. Microbiol.">
        <title>The Global Catalogue of Microorganisms (GCM) 10K type strain sequencing project: providing services to taxonomists for standard genome sequencing and annotation.</title>
        <authorList>
            <consortium name="The Broad Institute Genomics Platform"/>
            <consortium name="The Broad Institute Genome Sequencing Center for Infectious Disease"/>
            <person name="Wu L."/>
            <person name="Ma J."/>
        </authorList>
    </citation>
    <scope>NUCLEOTIDE SEQUENCE [LARGE SCALE GENOMIC DNA]</scope>
    <source>
        <strain evidence="4">CECT 7649</strain>
    </source>
</reference>
<dbReference type="EMBL" id="JBHTIZ010000023">
    <property type="protein sequence ID" value="MFD0984622.1"/>
    <property type="molecule type" value="Genomic_DNA"/>
</dbReference>
<evidence type="ECO:0000313" key="3">
    <source>
        <dbReference type="EMBL" id="MFD0984622.1"/>
    </source>
</evidence>
<evidence type="ECO:0000256" key="1">
    <source>
        <dbReference type="ARBA" id="ARBA00022801"/>
    </source>
</evidence>
<organism evidence="3 4">
    <name type="scientific">Flavobacterium myungsuense</name>
    <dbReference type="NCBI Taxonomy" id="651823"/>
    <lineage>
        <taxon>Bacteria</taxon>
        <taxon>Pseudomonadati</taxon>
        <taxon>Bacteroidota</taxon>
        <taxon>Flavobacteriia</taxon>
        <taxon>Flavobacteriales</taxon>
        <taxon>Flavobacteriaceae</taxon>
        <taxon>Flavobacterium</taxon>
    </lineage>
</organism>
<dbReference type="InterPro" id="IPR001995">
    <property type="entry name" value="Peptidase_A2_cat"/>
</dbReference>
<accession>A0ABW3J2H6</accession>
<protein>
    <submittedName>
        <fullName evidence="3">Retropepsin-like aspartic protease</fullName>
        <ecNumber evidence="3">3.4.23.-</ecNumber>
    </submittedName>
</protein>
<feature type="domain" description="Peptidase A2" evidence="2">
    <location>
        <begin position="54"/>
        <end position="90"/>
    </location>
</feature>
<dbReference type="RefSeq" id="WP_379755893.1">
    <property type="nucleotide sequence ID" value="NZ_JBHSYB010000024.1"/>
</dbReference>